<comment type="caution">
    <text evidence="2">The sequence shown here is derived from an EMBL/GenBank/DDBJ whole genome shotgun (WGS) entry which is preliminary data.</text>
</comment>
<evidence type="ECO:0000313" key="3">
    <source>
        <dbReference type="Proteomes" id="UP000695562"/>
    </source>
</evidence>
<feature type="compositionally biased region" description="Low complexity" evidence="1">
    <location>
        <begin position="73"/>
        <end position="92"/>
    </location>
</feature>
<keyword evidence="3" id="KW-1185">Reference proteome</keyword>
<evidence type="ECO:0000256" key="1">
    <source>
        <dbReference type="SAM" id="MobiDB-lite"/>
    </source>
</evidence>
<feature type="compositionally biased region" description="Low complexity" evidence="1">
    <location>
        <begin position="39"/>
        <end position="52"/>
    </location>
</feature>
<evidence type="ECO:0000313" key="2">
    <source>
        <dbReference type="EMBL" id="KAF2073108.1"/>
    </source>
</evidence>
<feature type="region of interest" description="Disordered" evidence="1">
    <location>
        <begin position="481"/>
        <end position="532"/>
    </location>
</feature>
<feature type="region of interest" description="Disordered" evidence="1">
    <location>
        <begin position="1"/>
        <end position="123"/>
    </location>
</feature>
<feature type="region of interest" description="Disordered" evidence="1">
    <location>
        <begin position="256"/>
        <end position="281"/>
    </location>
</feature>
<feature type="compositionally biased region" description="Polar residues" evidence="1">
    <location>
        <begin position="422"/>
        <end position="437"/>
    </location>
</feature>
<sequence length="545" mass="60058">MGFDFILRGGQQEVASTTTSTTTTPTLSPGGGAGGGDSSPGLTMSNNKNIENNNHHHHLNPSPLYRGYVGNESTMSSSSSTPPSSPPSQSTSLAAVASSSHSFRFQPSPFNFQPQPSTSQPLPQQSLQSTFFYKTNNNIDQFQMMNSNRNNQYQPQQPPQQQNIVNGNGVPNYLNQQPYQILDHNTTANTKQSKSKNVNNAKKQKMTKQQLQQQQFQQQILLQQQQLQQHQQTQDQYNPIGYEDKIQQQLSNFYKQNKLPQSPPSSLNNSSNGNVAGPNFQKSFFNTEDTIHNNILNTINHFNNLNQSQSLQMIHQQQQQQQQLNHIKNEIQWTSKATSGSTNTSNLNGISPSSSFSDNEQQQNTTSIVDKINSYVNSKPIPKPSLSPPSSPNSNSSGGNNTTTPPSLSSNLTPKLNSLSTKDNIVSPPTDNYSLESNTTANQYINNKHNIEPVNSIDSPNSPSDDSEFLFASILMNLKEKPPLPNNRSTPNSQIFVQDPSLNKSHTSILGSKVSKKRASTSSNSSQLSKKAQKAQLAAEFQYSV</sequence>
<feature type="compositionally biased region" description="Polar residues" evidence="1">
    <location>
        <begin position="173"/>
        <end position="201"/>
    </location>
</feature>
<dbReference type="EMBL" id="AJWJ01000226">
    <property type="protein sequence ID" value="KAF2073108.1"/>
    <property type="molecule type" value="Genomic_DNA"/>
</dbReference>
<feature type="compositionally biased region" description="Low complexity" evidence="1">
    <location>
        <begin position="256"/>
        <end position="272"/>
    </location>
</feature>
<reference evidence="2" key="1">
    <citation type="submission" date="2020-01" db="EMBL/GenBank/DDBJ databases">
        <title>Development of genomics and gene disruption for Polysphondylium violaceum indicates a role for the polyketide synthase stlB in stalk morphogenesis.</title>
        <authorList>
            <person name="Narita B."/>
            <person name="Kawabe Y."/>
            <person name="Kin K."/>
            <person name="Saito T."/>
            <person name="Gibbs R."/>
            <person name="Kuspa A."/>
            <person name="Muzny D."/>
            <person name="Queller D."/>
            <person name="Richards S."/>
            <person name="Strassman J."/>
            <person name="Sucgang R."/>
            <person name="Worley K."/>
            <person name="Schaap P."/>
        </authorList>
    </citation>
    <scope>NUCLEOTIDE SEQUENCE</scope>
    <source>
        <strain evidence="2">QSvi11</strain>
    </source>
</reference>
<organism evidence="2 3">
    <name type="scientific">Polysphondylium violaceum</name>
    <dbReference type="NCBI Taxonomy" id="133409"/>
    <lineage>
        <taxon>Eukaryota</taxon>
        <taxon>Amoebozoa</taxon>
        <taxon>Evosea</taxon>
        <taxon>Eumycetozoa</taxon>
        <taxon>Dictyostelia</taxon>
        <taxon>Dictyosteliales</taxon>
        <taxon>Dictyosteliaceae</taxon>
        <taxon>Polysphondylium</taxon>
    </lineage>
</organism>
<dbReference type="Proteomes" id="UP000695562">
    <property type="component" value="Unassembled WGS sequence"/>
</dbReference>
<feature type="compositionally biased region" description="Low complexity" evidence="1">
    <location>
        <begin position="149"/>
        <end position="172"/>
    </location>
</feature>
<feature type="compositionally biased region" description="Polar residues" evidence="1">
    <location>
        <begin position="486"/>
        <end position="510"/>
    </location>
</feature>
<dbReference type="AlphaFoldDB" id="A0A8J4UZI6"/>
<feature type="compositionally biased region" description="Gly residues" evidence="1">
    <location>
        <begin position="29"/>
        <end position="38"/>
    </location>
</feature>
<feature type="compositionally biased region" description="Low complexity" evidence="1">
    <location>
        <begin position="392"/>
        <end position="421"/>
    </location>
</feature>
<feature type="region of interest" description="Disordered" evidence="1">
    <location>
        <begin position="149"/>
        <end position="210"/>
    </location>
</feature>
<feature type="compositionally biased region" description="Pro residues" evidence="1">
    <location>
        <begin position="381"/>
        <end position="391"/>
    </location>
</feature>
<proteinExistence type="predicted"/>
<feature type="compositionally biased region" description="Polar residues" evidence="1">
    <location>
        <begin position="334"/>
        <end position="368"/>
    </location>
</feature>
<gene>
    <name evidence="2" type="ORF">CYY_005577</name>
</gene>
<feature type="region of interest" description="Disordered" evidence="1">
    <location>
        <begin position="334"/>
        <end position="437"/>
    </location>
</feature>
<protein>
    <submittedName>
        <fullName evidence="2">Uncharacterized protein</fullName>
    </submittedName>
</protein>
<name>A0A8J4UZI6_9MYCE</name>
<feature type="compositionally biased region" description="Low complexity" evidence="1">
    <location>
        <begin position="15"/>
        <end position="28"/>
    </location>
</feature>
<accession>A0A8J4UZI6</accession>
<feature type="compositionally biased region" description="Low complexity" evidence="1">
    <location>
        <begin position="520"/>
        <end position="532"/>
    </location>
</feature>
<feature type="compositionally biased region" description="Low complexity" evidence="1">
    <location>
        <begin position="102"/>
        <end position="123"/>
    </location>
</feature>